<gene>
    <name evidence="4" type="ORF">CAMP_LOCUS7132</name>
</gene>
<feature type="transmembrane region" description="Helical" evidence="2">
    <location>
        <begin position="110"/>
        <end position="135"/>
    </location>
</feature>
<dbReference type="EMBL" id="CANHGI010000003">
    <property type="protein sequence ID" value="CAI5444495.1"/>
    <property type="molecule type" value="Genomic_DNA"/>
</dbReference>
<name>A0A9P1IH32_9PELO</name>
<evidence type="ECO:0000259" key="3">
    <source>
        <dbReference type="Pfam" id="PF07245"/>
    </source>
</evidence>
<dbReference type="OrthoDB" id="5825988at2759"/>
<keyword evidence="5" id="KW-1185">Reference proteome</keyword>
<evidence type="ECO:0000313" key="4">
    <source>
        <dbReference type="EMBL" id="CAI5444495.1"/>
    </source>
</evidence>
<sequence>MRIVEKDYETNVSRIICTENGVILIDNHFEKGKKYTVCEESNCIISESKRRTELNFPSEVTAKNHTIRWKKFENKVEIVKEQICQARDYCEKITCKFCMDAIYFPQCQPLLVSIILIIVIIMCLWMIYLGTTTLCEMWKKRARKEHSRVKFNKKDEKIEIENKKRRKSSNTSETGSWRNFRPSTFRNVPIILIMLLAKNCYACDQNIPISHEQRVNGKISSIQDIFFSPINKEVCMNIKYNNTPIVDYKIINKGATHECEKGEIVFTRNSIVKTQAYKHCATAGQCAINACEGITRDTKIEELQIANQYVGETHCAQSCGGILCGCGLPMSGCLFYRNYAIFNQSEYIEMFQCESWSTEVDITIVYTKNGDTFEIDIKLREGFTHEMKYDDGGSLNITLVSNENDELINVFSTWFLKTKEQIVRSKKLENLAVYCNEKGECEYNETCQCTNSDDDADCECKNPNIQKVLDKEDNKIPSINQLYELRNKENFDPYIIDLRNKIHLQVVTSEKVDVDMIVGTGDFEISKVSNVTGCFSCKKGAEVNMTCKAEETITVIMSCGKFESIIQCEKSEKQNNIRFFTSEKSMNETCEVISTSKSHKVVLKGNLQYIPSEDEPDKDHHEREGGEPYSPKHDGTEENESWWKKLENIAKNLPTICGSAISIFSVALMLRHLVPWLVRCCI</sequence>
<evidence type="ECO:0000256" key="1">
    <source>
        <dbReference type="SAM" id="MobiDB-lite"/>
    </source>
</evidence>
<dbReference type="Proteomes" id="UP001152747">
    <property type="component" value="Unassembled WGS sequence"/>
</dbReference>
<evidence type="ECO:0000313" key="5">
    <source>
        <dbReference type="Proteomes" id="UP001152747"/>
    </source>
</evidence>
<keyword evidence="2" id="KW-1133">Transmembrane helix</keyword>
<organism evidence="4 5">
    <name type="scientific">Caenorhabditis angaria</name>
    <dbReference type="NCBI Taxonomy" id="860376"/>
    <lineage>
        <taxon>Eukaryota</taxon>
        <taxon>Metazoa</taxon>
        <taxon>Ecdysozoa</taxon>
        <taxon>Nematoda</taxon>
        <taxon>Chromadorea</taxon>
        <taxon>Rhabditida</taxon>
        <taxon>Rhabditina</taxon>
        <taxon>Rhabditomorpha</taxon>
        <taxon>Rhabditoidea</taxon>
        <taxon>Rhabditidae</taxon>
        <taxon>Peloderinae</taxon>
        <taxon>Caenorhabditis</taxon>
    </lineage>
</organism>
<feature type="compositionally biased region" description="Basic and acidic residues" evidence="1">
    <location>
        <begin position="617"/>
        <end position="637"/>
    </location>
</feature>
<comment type="caution">
    <text evidence="4">The sequence shown here is derived from an EMBL/GenBank/DDBJ whole genome shotgun (WGS) entry which is preliminary data.</text>
</comment>
<reference evidence="4" key="1">
    <citation type="submission" date="2022-11" db="EMBL/GenBank/DDBJ databases">
        <authorList>
            <person name="Kikuchi T."/>
        </authorList>
    </citation>
    <scope>NUCLEOTIDE SEQUENCE</scope>
    <source>
        <strain evidence="4">PS1010</strain>
    </source>
</reference>
<protein>
    <recommendedName>
        <fullName evidence="3">Phlebovirus glycoprotein G2 fusion domain-containing protein</fullName>
    </recommendedName>
</protein>
<dbReference type="Gene3D" id="2.60.40.3770">
    <property type="match status" value="1"/>
</dbReference>
<keyword evidence="2" id="KW-0812">Transmembrane</keyword>
<feature type="domain" description="Phlebovirus glycoprotein G2 fusion" evidence="3">
    <location>
        <begin position="216"/>
        <end position="492"/>
    </location>
</feature>
<feature type="region of interest" description="Disordered" evidence="1">
    <location>
        <begin position="610"/>
        <end position="637"/>
    </location>
</feature>
<proteinExistence type="predicted"/>
<keyword evidence="2" id="KW-0472">Membrane</keyword>
<evidence type="ECO:0000256" key="2">
    <source>
        <dbReference type="SAM" id="Phobius"/>
    </source>
</evidence>
<dbReference type="InterPro" id="IPR009878">
    <property type="entry name" value="Phlebovirus_G2_fusion"/>
</dbReference>
<accession>A0A9P1IH32</accession>
<dbReference type="Pfam" id="PF07245">
    <property type="entry name" value="Phlebovirus_G2"/>
    <property type="match status" value="1"/>
</dbReference>
<dbReference type="AlphaFoldDB" id="A0A9P1IH32"/>